<keyword evidence="3" id="KW-1185">Reference proteome</keyword>
<dbReference type="EMBL" id="JAPZBT010000003">
    <property type="protein sequence ID" value="KAJ5365619.1"/>
    <property type="molecule type" value="Genomic_DNA"/>
</dbReference>
<dbReference type="GeneID" id="81465418"/>
<dbReference type="Proteomes" id="UP001147752">
    <property type="component" value="Unassembled WGS sequence"/>
</dbReference>
<organism evidence="2 3">
    <name type="scientific">Penicillium concentricum</name>
    <dbReference type="NCBI Taxonomy" id="293559"/>
    <lineage>
        <taxon>Eukaryota</taxon>
        <taxon>Fungi</taxon>
        <taxon>Dikarya</taxon>
        <taxon>Ascomycota</taxon>
        <taxon>Pezizomycotina</taxon>
        <taxon>Eurotiomycetes</taxon>
        <taxon>Eurotiomycetidae</taxon>
        <taxon>Eurotiales</taxon>
        <taxon>Aspergillaceae</taxon>
        <taxon>Penicillium</taxon>
    </lineage>
</organism>
<gene>
    <name evidence="2" type="ORF">N7517_008505</name>
</gene>
<feature type="compositionally biased region" description="Basic and acidic residues" evidence="1">
    <location>
        <begin position="81"/>
        <end position="91"/>
    </location>
</feature>
<evidence type="ECO:0000313" key="3">
    <source>
        <dbReference type="Proteomes" id="UP001147752"/>
    </source>
</evidence>
<proteinExistence type="predicted"/>
<evidence type="ECO:0000256" key="1">
    <source>
        <dbReference type="SAM" id="MobiDB-lite"/>
    </source>
</evidence>
<evidence type="ECO:0008006" key="4">
    <source>
        <dbReference type="Google" id="ProtNLM"/>
    </source>
</evidence>
<dbReference type="AlphaFoldDB" id="A0A9W9V2T6"/>
<sequence>MPPSCVRTRPPEFCPICASYLTISPRPADSAQGFRNYFTCRACPYIYPVSESGYSADDEPVVNKAVTNKPATNDPAANKPVPKEPITKEPV</sequence>
<dbReference type="RefSeq" id="XP_056577086.1">
    <property type="nucleotide sequence ID" value="XM_056726235.1"/>
</dbReference>
<accession>A0A9W9V2T6</accession>
<feature type="region of interest" description="Disordered" evidence="1">
    <location>
        <begin position="66"/>
        <end position="91"/>
    </location>
</feature>
<dbReference type="OrthoDB" id="4368018at2759"/>
<evidence type="ECO:0000313" key="2">
    <source>
        <dbReference type="EMBL" id="KAJ5365619.1"/>
    </source>
</evidence>
<protein>
    <recommendedName>
        <fullName evidence="4">DNA-directed RNA polymerase M/15kDa subunit domain-containing protein</fullName>
    </recommendedName>
</protein>
<name>A0A9W9V2T6_9EURO</name>
<comment type="caution">
    <text evidence="2">The sequence shown here is derived from an EMBL/GenBank/DDBJ whole genome shotgun (WGS) entry which is preliminary data.</text>
</comment>
<reference evidence="2" key="2">
    <citation type="journal article" date="2023" name="IMA Fungus">
        <title>Comparative genomic study of the Penicillium genus elucidates a diverse pangenome and 15 lateral gene transfer events.</title>
        <authorList>
            <person name="Petersen C."/>
            <person name="Sorensen T."/>
            <person name="Nielsen M.R."/>
            <person name="Sondergaard T.E."/>
            <person name="Sorensen J.L."/>
            <person name="Fitzpatrick D.A."/>
            <person name="Frisvad J.C."/>
            <person name="Nielsen K.L."/>
        </authorList>
    </citation>
    <scope>NUCLEOTIDE SEQUENCE</scope>
    <source>
        <strain evidence="2">IBT 3081</strain>
    </source>
</reference>
<reference evidence="2" key="1">
    <citation type="submission" date="2022-12" db="EMBL/GenBank/DDBJ databases">
        <authorList>
            <person name="Petersen C."/>
        </authorList>
    </citation>
    <scope>NUCLEOTIDE SEQUENCE</scope>
    <source>
        <strain evidence="2">IBT 3081</strain>
    </source>
</reference>